<evidence type="ECO:0000313" key="1">
    <source>
        <dbReference type="EMBL" id="MBP1297473.1"/>
    </source>
</evidence>
<proteinExistence type="predicted"/>
<comment type="caution">
    <text evidence="1">The sequence shown here is derived from an EMBL/GenBank/DDBJ whole genome shotgun (WGS) entry which is preliminary data.</text>
</comment>
<dbReference type="AlphaFoldDB" id="A0A8I2C7M6"/>
<organism evidence="1 2">
    <name type="scientific">Bradyrhizobium elkanii</name>
    <dbReference type="NCBI Taxonomy" id="29448"/>
    <lineage>
        <taxon>Bacteria</taxon>
        <taxon>Pseudomonadati</taxon>
        <taxon>Pseudomonadota</taxon>
        <taxon>Alphaproteobacteria</taxon>
        <taxon>Hyphomicrobiales</taxon>
        <taxon>Nitrobacteraceae</taxon>
        <taxon>Bradyrhizobium</taxon>
    </lineage>
</organism>
<protein>
    <submittedName>
        <fullName evidence="1">Uncharacterized protein</fullName>
    </submittedName>
</protein>
<dbReference type="EMBL" id="JAFICZ010000001">
    <property type="protein sequence ID" value="MBP1297473.1"/>
    <property type="molecule type" value="Genomic_DNA"/>
</dbReference>
<sequence length="90" mass="10548">MTSPKYVGDRPYSDPEKAARRIMEHARAFEPIQDGRIYIEKINYPMIYQDKATPAEYWAGLQYAKDQGWLEYHESGTFVRMLQPGKDLFA</sequence>
<gene>
    <name evidence="1" type="ORF">JOH49_007226</name>
</gene>
<reference evidence="1" key="1">
    <citation type="submission" date="2021-02" db="EMBL/GenBank/DDBJ databases">
        <title>Genomic Encyclopedia of Type Strains, Phase IV (KMG-V): Genome sequencing to study the core and pangenomes of soil and plant-associated prokaryotes.</title>
        <authorList>
            <person name="Whitman W."/>
        </authorList>
    </citation>
    <scope>NUCLEOTIDE SEQUENCE</scope>
    <source>
        <strain evidence="1">USDA 406</strain>
    </source>
</reference>
<dbReference type="Proteomes" id="UP000673383">
    <property type="component" value="Unassembled WGS sequence"/>
</dbReference>
<accession>A0A8I2C7M6</accession>
<name>A0A8I2C7M6_BRAEL</name>
<dbReference type="RefSeq" id="WP_209945241.1">
    <property type="nucleotide sequence ID" value="NZ_JAFICZ010000001.1"/>
</dbReference>
<evidence type="ECO:0000313" key="2">
    <source>
        <dbReference type="Proteomes" id="UP000673383"/>
    </source>
</evidence>